<name>A0ABU8XAS5_9BURK</name>
<dbReference type="RefSeq" id="WP_340337008.1">
    <property type="nucleotide sequence ID" value="NZ_JBBKZS010000008.1"/>
</dbReference>
<protein>
    <submittedName>
        <fullName evidence="3">DUF6708 domain-containing protein</fullName>
    </submittedName>
</protein>
<feature type="transmembrane region" description="Helical" evidence="1">
    <location>
        <begin position="90"/>
        <end position="113"/>
    </location>
</feature>
<feature type="domain" description="DUF6708" evidence="2">
    <location>
        <begin position="103"/>
        <end position="225"/>
    </location>
</feature>
<proteinExistence type="predicted"/>
<evidence type="ECO:0000259" key="2">
    <source>
        <dbReference type="Pfam" id="PF20455"/>
    </source>
</evidence>
<gene>
    <name evidence="3" type="ORF">WKW79_20350</name>
</gene>
<evidence type="ECO:0000313" key="4">
    <source>
        <dbReference type="Proteomes" id="UP001367030"/>
    </source>
</evidence>
<sequence>MIGFNTSGISTDDARREGFISGLIQRYDKRLPGGGHADHQARLSGLYRHSIELNGGSLVSAGGYVTTVGLIGGVSGTVAEWHSFVYEIGYGAWFFVIIGFLAMWAVFFVGVYFEMFSPSEQPIYFDRSRRKVYYVHQGRKKRFILFGPAKVEAREADWSLVDCELHAKMGGSTTSISRTYHLLFLVRANKTDPTIVDSFVLPSVEFPGALWEYIRQYMEADMPPLTAGETAPVKGRAST</sequence>
<dbReference type="EMBL" id="JBBKZS010000008">
    <property type="protein sequence ID" value="MEJ8856938.1"/>
    <property type="molecule type" value="Genomic_DNA"/>
</dbReference>
<keyword evidence="1" id="KW-1133">Transmembrane helix</keyword>
<dbReference type="Pfam" id="PF20455">
    <property type="entry name" value="DUF6708"/>
    <property type="match status" value="1"/>
</dbReference>
<organism evidence="3 4">
    <name type="scientific">Variovorax robiniae</name>
    <dbReference type="NCBI Taxonomy" id="1836199"/>
    <lineage>
        <taxon>Bacteria</taxon>
        <taxon>Pseudomonadati</taxon>
        <taxon>Pseudomonadota</taxon>
        <taxon>Betaproteobacteria</taxon>
        <taxon>Burkholderiales</taxon>
        <taxon>Comamonadaceae</taxon>
        <taxon>Variovorax</taxon>
    </lineage>
</organism>
<evidence type="ECO:0000256" key="1">
    <source>
        <dbReference type="SAM" id="Phobius"/>
    </source>
</evidence>
<evidence type="ECO:0000313" key="3">
    <source>
        <dbReference type="EMBL" id="MEJ8856938.1"/>
    </source>
</evidence>
<dbReference type="Proteomes" id="UP001367030">
    <property type="component" value="Unassembled WGS sequence"/>
</dbReference>
<reference evidence="3 4" key="1">
    <citation type="submission" date="2024-03" db="EMBL/GenBank/DDBJ databases">
        <title>Novel species of the genus Variovorax.</title>
        <authorList>
            <person name="Liu Q."/>
            <person name="Xin Y.-H."/>
        </authorList>
    </citation>
    <scope>NUCLEOTIDE SEQUENCE [LARGE SCALE GENOMIC DNA]</scope>
    <source>
        <strain evidence="3 4">KACC 18901</strain>
    </source>
</reference>
<keyword evidence="4" id="KW-1185">Reference proteome</keyword>
<feature type="transmembrane region" description="Helical" evidence="1">
    <location>
        <begin position="58"/>
        <end position="78"/>
    </location>
</feature>
<comment type="caution">
    <text evidence="3">The sequence shown here is derived from an EMBL/GenBank/DDBJ whole genome shotgun (WGS) entry which is preliminary data.</text>
</comment>
<keyword evidence="1" id="KW-0812">Transmembrane</keyword>
<dbReference type="InterPro" id="IPR046554">
    <property type="entry name" value="DUF6708"/>
</dbReference>
<accession>A0ABU8XAS5</accession>
<keyword evidence="1" id="KW-0472">Membrane</keyword>